<evidence type="ECO:0000259" key="11">
    <source>
        <dbReference type="Pfam" id="PF01545"/>
    </source>
</evidence>
<evidence type="ECO:0000256" key="2">
    <source>
        <dbReference type="ARBA" id="ARBA00008873"/>
    </source>
</evidence>
<dbReference type="InterPro" id="IPR027470">
    <property type="entry name" value="Cation_efflux_CTD"/>
</dbReference>
<dbReference type="Pfam" id="PF01545">
    <property type="entry name" value="Cation_efflux"/>
    <property type="match status" value="1"/>
</dbReference>
<proteinExistence type="inferred from homology"/>
<dbReference type="InterPro" id="IPR036837">
    <property type="entry name" value="Cation_efflux_CTD_sf"/>
</dbReference>
<dbReference type="PANTHER" id="PTHR11562:SF17">
    <property type="entry name" value="RE54080P-RELATED"/>
    <property type="match status" value="1"/>
</dbReference>
<evidence type="ECO:0000256" key="4">
    <source>
        <dbReference type="ARBA" id="ARBA00022692"/>
    </source>
</evidence>
<dbReference type="OrthoDB" id="9809646at2"/>
<feature type="transmembrane region" description="Helical" evidence="10">
    <location>
        <begin position="148"/>
        <end position="169"/>
    </location>
</feature>
<accession>A0A2N3PTX2</accession>
<protein>
    <submittedName>
        <fullName evidence="13">Cation transporter</fullName>
    </submittedName>
</protein>
<name>A0A2N3PTX2_9PROT</name>
<dbReference type="InterPro" id="IPR027469">
    <property type="entry name" value="Cation_efflux_TMD_sf"/>
</dbReference>
<dbReference type="InterPro" id="IPR058533">
    <property type="entry name" value="Cation_efflux_TM"/>
</dbReference>
<feature type="domain" description="Cation efflux protein cytoplasmic" evidence="12">
    <location>
        <begin position="241"/>
        <end position="314"/>
    </location>
</feature>
<comment type="caution">
    <text evidence="13">The sequence shown here is derived from an EMBL/GenBank/DDBJ whole genome shotgun (WGS) entry which is preliminary data.</text>
</comment>
<feature type="transmembrane region" description="Helical" evidence="10">
    <location>
        <begin position="206"/>
        <end position="229"/>
    </location>
</feature>
<feature type="region of interest" description="Disordered" evidence="9">
    <location>
        <begin position="1"/>
        <end position="33"/>
    </location>
</feature>
<dbReference type="Proteomes" id="UP000233293">
    <property type="component" value="Unassembled WGS sequence"/>
</dbReference>
<evidence type="ECO:0000256" key="1">
    <source>
        <dbReference type="ARBA" id="ARBA00004141"/>
    </source>
</evidence>
<dbReference type="SUPFAM" id="SSF161111">
    <property type="entry name" value="Cation efflux protein transmembrane domain-like"/>
    <property type="match status" value="1"/>
</dbReference>
<feature type="transmembrane region" description="Helical" evidence="10">
    <location>
        <begin position="45"/>
        <end position="66"/>
    </location>
</feature>
<dbReference type="InterPro" id="IPR050681">
    <property type="entry name" value="CDF/SLC30A"/>
</dbReference>
<evidence type="ECO:0000256" key="5">
    <source>
        <dbReference type="ARBA" id="ARBA00022906"/>
    </source>
</evidence>
<dbReference type="NCBIfam" id="TIGR01297">
    <property type="entry name" value="CDF"/>
    <property type="match status" value="1"/>
</dbReference>
<comment type="subcellular location">
    <subcellularLocation>
        <location evidence="1">Membrane</location>
        <topology evidence="1">Multi-pass membrane protein</topology>
    </subcellularLocation>
</comment>
<keyword evidence="3" id="KW-0813">Transport</keyword>
<dbReference type="InterPro" id="IPR002524">
    <property type="entry name" value="Cation_efflux"/>
</dbReference>
<feature type="transmembrane region" description="Helical" evidence="10">
    <location>
        <begin position="78"/>
        <end position="96"/>
    </location>
</feature>
<evidence type="ECO:0000256" key="9">
    <source>
        <dbReference type="SAM" id="MobiDB-lite"/>
    </source>
</evidence>
<dbReference type="PANTHER" id="PTHR11562">
    <property type="entry name" value="CATION EFFLUX PROTEIN/ ZINC TRANSPORTER"/>
    <property type="match status" value="1"/>
</dbReference>
<keyword evidence="5" id="KW-0864">Zinc transport</keyword>
<evidence type="ECO:0000259" key="12">
    <source>
        <dbReference type="Pfam" id="PF16916"/>
    </source>
</evidence>
<keyword evidence="7" id="KW-0406">Ion transport</keyword>
<evidence type="ECO:0000256" key="6">
    <source>
        <dbReference type="ARBA" id="ARBA00022989"/>
    </source>
</evidence>
<gene>
    <name evidence="13" type="ORF">CWS72_14300</name>
</gene>
<feature type="compositionally biased region" description="Basic and acidic residues" evidence="9">
    <location>
        <begin position="1"/>
        <end position="24"/>
    </location>
</feature>
<dbReference type="GO" id="GO:0005385">
    <property type="term" value="F:zinc ion transmembrane transporter activity"/>
    <property type="evidence" value="ECO:0007669"/>
    <property type="project" value="TreeGrafter"/>
</dbReference>
<dbReference type="AlphaFoldDB" id="A0A2N3PTX2"/>
<evidence type="ECO:0000256" key="3">
    <source>
        <dbReference type="ARBA" id="ARBA00022448"/>
    </source>
</evidence>
<evidence type="ECO:0000256" key="10">
    <source>
        <dbReference type="SAM" id="Phobius"/>
    </source>
</evidence>
<comment type="similarity">
    <text evidence="2">Belongs to the cation diffusion facilitator (CDF) transporter (TC 2.A.4) family. SLC30A subfamily.</text>
</comment>
<keyword evidence="6 10" id="KW-1133">Transmembrane helix</keyword>
<keyword evidence="8 10" id="KW-0472">Membrane</keyword>
<feature type="transmembrane region" description="Helical" evidence="10">
    <location>
        <begin position="117"/>
        <end position="136"/>
    </location>
</feature>
<evidence type="ECO:0000256" key="7">
    <source>
        <dbReference type="ARBA" id="ARBA00023065"/>
    </source>
</evidence>
<keyword evidence="14" id="KW-1185">Reference proteome</keyword>
<dbReference type="Pfam" id="PF16916">
    <property type="entry name" value="ZT_dimer"/>
    <property type="match status" value="1"/>
</dbReference>
<keyword evidence="4 10" id="KW-0812">Transmembrane</keyword>
<organism evidence="13 14">
    <name type="scientific">Telmatospirillum siberiense</name>
    <dbReference type="NCBI Taxonomy" id="382514"/>
    <lineage>
        <taxon>Bacteria</taxon>
        <taxon>Pseudomonadati</taxon>
        <taxon>Pseudomonadota</taxon>
        <taxon>Alphaproteobacteria</taxon>
        <taxon>Rhodospirillales</taxon>
        <taxon>Rhodospirillaceae</taxon>
        <taxon>Telmatospirillum</taxon>
    </lineage>
</organism>
<sequence>MIRTTDMAHDHEHQHLESHGEHGHGGCSLDHGHGHHHGPASYDRAFAIGIALNLGFVGMEAFYGFAVDSLALLADAGHNLSDVAGLLIAWAAAWLTKKRASKRRTYGLGRTTIMASLVNAVILLIGVGGIAWEAVLRLGHPQPVAGETVMWVAALGIAVNAGTAAMFMAGSKGDLNIRGAFLHMAADAAVSLGVVVAAFIMSRTGWLWLDPVVSLAIVVVIAVGTWGLFRESLNLALDAVPTHIDREAVEDFLMEVPGVVAIHDLHIWPLSTTSVALTAHLVKPNALVDDDVLHRVGKVLQDKFGIDHATIQLENGNGKENCRLTHFHDT</sequence>
<dbReference type="EMBL" id="PIUM01000016">
    <property type="protein sequence ID" value="PKU23848.1"/>
    <property type="molecule type" value="Genomic_DNA"/>
</dbReference>
<dbReference type="GO" id="GO:0005886">
    <property type="term" value="C:plasma membrane"/>
    <property type="evidence" value="ECO:0007669"/>
    <property type="project" value="TreeGrafter"/>
</dbReference>
<feature type="domain" description="Cation efflux protein transmembrane" evidence="11">
    <location>
        <begin position="48"/>
        <end position="233"/>
    </location>
</feature>
<evidence type="ECO:0000256" key="8">
    <source>
        <dbReference type="ARBA" id="ARBA00023136"/>
    </source>
</evidence>
<dbReference type="Gene3D" id="1.20.1510.10">
    <property type="entry name" value="Cation efflux protein transmembrane domain"/>
    <property type="match status" value="1"/>
</dbReference>
<evidence type="ECO:0000313" key="14">
    <source>
        <dbReference type="Proteomes" id="UP000233293"/>
    </source>
</evidence>
<feature type="transmembrane region" description="Helical" evidence="10">
    <location>
        <begin position="181"/>
        <end position="200"/>
    </location>
</feature>
<reference evidence="14" key="1">
    <citation type="submission" date="2017-12" db="EMBL/GenBank/DDBJ databases">
        <title>Draft genome sequence of Telmatospirillum siberiense 26-4b1T, an acidotolerant peatland alphaproteobacterium potentially involved in sulfur cycling.</title>
        <authorList>
            <person name="Hausmann B."/>
            <person name="Pjevac P."/>
            <person name="Schreck K."/>
            <person name="Herbold C.W."/>
            <person name="Daims H."/>
            <person name="Wagner M."/>
            <person name="Pester M."/>
            <person name="Loy A."/>
        </authorList>
    </citation>
    <scope>NUCLEOTIDE SEQUENCE [LARGE SCALE GENOMIC DNA]</scope>
    <source>
        <strain evidence="14">26-4b1</strain>
    </source>
</reference>
<keyword evidence="5" id="KW-0862">Zinc</keyword>
<dbReference type="SUPFAM" id="SSF160240">
    <property type="entry name" value="Cation efflux protein cytoplasmic domain-like"/>
    <property type="match status" value="1"/>
</dbReference>
<evidence type="ECO:0000313" key="13">
    <source>
        <dbReference type="EMBL" id="PKU23848.1"/>
    </source>
</evidence>